<feature type="domain" description="DUF1266" evidence="1">
    <location>
        <begin position="61"/>
        <end position="233"/>
    </location>
</feature>
<dbReference type="Pfam" id="PF06889">
    <property type="entry name" value="DUF1266"/>
    <property type="match status" value="1"/>
</dbReference>
<name>A0ABV5FR80_9FLAO</name>
<sequence length="237" mass="27544">MGIFSKLLNTFKSIRLNDKNPVTGQELDFLLVGSMYAEQQSAYLNSYETGLNKSDITKLIETYWGIYNQKDALEVLHDLHYKNQDDYIEIVYKAVEDKQNYVEILKSGLSNDKATFDYYLDLYRKMNNIVPELIEQNLITDFSQLKKAKDSAWNYGRGVFLSRCCFELGYLSEKELKEYIAKSYAELKKYCSTWQEYTNSYIFGRAIWGGANNSGMIQIAADLLNNEKSPLKNKKYL</sequence>
<reference evidence="2 3" key="1">
    <citation type="submission" date="2024-09" db="EMBL/GenBank/DDBJ databases">
        <authorList>
            <person name="Sun Q."/>
            <person name="Mori K."/>
        </authorList>
    </citation>
    <scope>NUCLEOTIDE SEQUENCE [LARGE SCALE GENOMIC DNA]</scope>
    <source>
        <strain evidence="2 3">CECT 7908</strain>
    </source>
</reference>
<dbReference type="InterPro" id="IPR009677">
    <property type="entry name" value="DUF1266"/>
</dbReference>
<keyword evidence="3" id="KW-1185">Reference proteome</keyword>
<comment type="caution">
    <text evidence="2">The sequence shown here is derived from an EMBL/GenBank/DDBJ whole genome shotgun (WGS) entry which is preliminary data.</text>
</comment>
<dbReference type="EMBL" id="JBHMEX010000058">
    <property type="protein sequence ID" value="MFB9066003.1"/>
    <property type="molecule type" value="Genomic_DNA"/>
</dbReference>
<dbReference type="RefSeq" id="WP_290259893.1">
    <property type="nucleotide sequence ID" value="NZ_JAUFQQ010000003.1"/>
</dbReference>
<dbReference type="Proteomes" id="UP001589589">
    <property type="component" value="Unassembled WGS sequence"/>
</dbReference>
<evidence type="ECO:0000313" key="3">
    <source>
        <dbReference type="Proteomes" id="UP001589589"/>
    </source>
</evidence>
<accession>A0ABV5FR80</accession>
<evidence type="ECO:0000259" key="1">
    <source>
        <dbReference type="Pfam" id="PF06889"/>
    </source>
</evidence>
<evidence type="ECO:0000313" key="2">
    <source>
        <dbReference type="EMBL" id="MFB9066003.1"/>
    </source>
</evidence>
<proteinExistence type="predicted"/>
<organism evidence="2 3">
    <name type="scientific">Flavobacterium branchiarum</name>
    <dbReference type="NCBI Taxonomy" id="1114870"/>
    <lineage>
        <taxon>Bacteria</taxon>
        <taxon>Pseudomonadati</taxon>
        <taxon>Bacteroidota</taxon>
        <taxon>Flavobacteriia</taxon>
        <taxon>Flavobacteriales</taxon>
        <taxon>Flavobacteriaceae</taxon>
        <taxon>Flavobacterium</taxon>
    </lineage>
</organism>
<gene>
    <name evidence="2" type="ORF">ACFFUQ_18445</name>
</gene>
<protein>
    <submittedName>
        <fullName evidence="2">DUF1266 domain-containing protein</fullName>
    </submittedName>
</protein>